<dbReference type="NCBIfam" id="NF038402">
    <property type="entry name" value="TroA_like"/>
    <property type="match status" value="1"/>
</dbReference>
<organism evidence="4 5">
    <name type="scientific">Leeia speluncae</name>
    <dbReference type="NCBI Taxonomy" id="2884804"/>
    <lineage>
        <taxon>Bacteria</taxon>
        <taxon>Pseudomonadati</taxon>
        <taxon>Pseudomonadota</taxon>
        <taxon>Betaproteobacteria</taxon>
        <taxon>Neisseriales</taxon>
        <taxon>Leeiaceae</taxon>
        <taxon>Leeia</taxon>
    </lineage>
</organism>
<dbReference type="PROSITE" id="PS50983">
    <property type="entry name" value="FE_B12_PBP"/>
    <property type="match status" value="1"/>
</dbReference>
<feature type="signal peptide" evidence="2">
    <location>
        <begin position="1"/>
        <end position="19"/>
    </location>
</feature>
<dbReference type="PANTHER" id="PTHR30535">
    <property type="entry name" value="VITAMIN B12-BINDING PROTEIN"/>
    <property type="match status" value="1"/>
</dbReference>
<dbReference type="SUPFAM" id="SSF53807">
    <property type="entry name" value="Helical backbone' metal receptor"/>
    <property type="match status" value="1"/>
</dbReference>
<comment type="caution">
    <text evidence="4">The sequence shown here is derived from an EMBL/GenBank/DDBJ whole genome shotgun (WGS) entry which is preliminary data.</text>
</comment>
<keyword evidence="1 2" id="KW-0732">Signal</keyword>
<evidence type="ECO:0000259" key="3">
    <source>
        <dbReference type="PROSITE" id="PS50983"/>
    </source>
</evidence>
<accession>A0ABS8D302</accession>
<evidence type="ECO:0000256" key="1">
    <source>
        <dbReference type="ARBA" id="ARBA00022729"/>
    </source>
</evidence>
<proteinExistence type="predicted"/>
<keyword evidence="5" id="KW-1185">Reference proteome</keyword>
<reference evidence="4" key="1">
    <citation type="submission" date="2021-10" db="EMBL/GenBank/DDBJ databases">
        <title>The complete genome sequence of Leeia sp. TBRC 13508.</title>
        <authorList>
            <person name="Charoenyingcharoen P."/>
            <person name="Yukphan P."/>
        </authorList>
    </citation>
    <scope>NUCLEOTIDE SEQUENCE</scope>
    <source>
        <strain evidence="4">TBRC 13508</strain>
    </source>
</reference>
<dbReference type="PANTHER" id="PTHR30535:SF34">
    <property type="entry name" value="MOLYBDATE-BINDING PROTEIN MOLA"/>
    <property type="match status" value="1"/>
</dbReference>
<dbReference type="RefSeq" id="WP_227178413.1">
    <property type="nucleotide sequence ID" value="NZ_JAJBZT010000002.1"/>
</dbReference>
<sequence length="287" mass="31621">MVIRILTLLLCFWASVARAQVSVVDGVGNQVVLKSPAKRVVTLAPHLTEHLFAIGAGTTIVGTVDYSDFPAEANQIPRVGGYSGWDLERITALKPDLILAWYSGNPNNQLEQLKKLGVPIFFDHAKVLKDIPTVMKKLGVLTGQEANATQLANHFSSQLLQLTNRYQLAKKVRVFYQVWQKPLMTINDLQIISDAIRLCGGVNVFGSAPSLVPTIDEEAVIFKKPELIATSGGEEANVLDRWKKWSVIPAVANHHLEVLPKDILVRLGPRMLAGTESMCQAIERARK</sequence>
<dbReference type="InterPro" id="IPR002491">
    <property type="entry name" value="ABC_transptr_periplasmic_BD"/>
</dbReference>
<gene>
    <name evidence="4" type="ORF">LIN78_03220</name>
</gene>
<dbReference type="CDD" id="cd01144">
    <property type="entry name" value="BtuF"/>
    <property type="match status" value="1"/>
</dbReference>
<feature type="chain" id="PRO_5046269308" evidence="2">
    <location>
        <begin position="20"/>
        <end position="287"/>
    </location>
</feature>
<dbReference type="Gene3D" id="3.40.50.1980">
    <property type="entry name" value="Nitrogenase molybdenum iron protein domain"/>
    <property type="match status" value="2"/>
</dbReference>
<protein>
    <submittedName>
        <fullName evidence="4">Cobalamin-binding protein</fullName>
    </submittedName>
</protein>
<dbReference type="Pfam" id="PF01497">
    <property type="entry name" value="Peripla_BP_2"/>
    <property type="match status" value="1"/>
</dbReference>
<dbReference type="InterPro" id="IPR054828">
    <property type="entry name" value="Vit_B12_bind_prot"/>
</dbReference>
<name>A0ABS8D302_9NEIS</name>
<dbReference type="Proteomes" id="UP001165395">
    <property type="component" value="Unassembled WGS sequence"/>
</dbReference>
<evidence type="ECO:0000313" key="4">
    <source>
        <dbReference type="EMBL" id="MCB6182560.1"/>
    </source>
</evidence>
<feature type="domain" description="Fe/B12 periplasmic-binding" evidence="3">
    <location>
        <begin position="39"/>
        <end position="287"/>
    </location>
</feature>
<dbReference type="EMBL" id="JAJBZT010000002">
    <property type="protein sequence ID" value="MCB6182560.1"/>
    <property type="molecule type" value="Genomic_DNA"/>
</dbReference>
<dbReference type="InterPro" id="IPR050902">
    <property type="entry name" value="ABC_Transporter_SBP"/>
</dbReference>
<evidence type="ECO:0000256" key="2">
    <source>
        <dbReference type="SAM" id="SignalP"/>
    </source>
</evidence>
<evidence type="ECO:0000313" key="5">
    <source>
        <dbReference type="Proteomes" id="UP001165395"/>
    </source>
</evidence>